<dbReference type="Proteomes" id="UP000008922">
    <property type="component" value="Chromosome"/>
</dbReference>
<dbReference type="OrthoDB" id="9828149at2"/>
<accession>E8N677</accession>
<evidence type="ECO:0000313" key="1">
    <source>
        <dbReference type="EMBL" id="BAJ63941.1"/>
    </source>
</evidence>
<dbReference type="InParanoid" id="E8N677"/>
<dbReference type="EMBL" id="AP012029">
    <property type="protein sequence ID" value="BAJ63941.1"/>
    <property type="molecule type" value="Genomic_DNA"/>
</dbReference>
<reference evidence="1 2" key="1">
    <citation type="submission" date="2010-12" db="EMBL/GenBank/DDBJ databases">
        <title>Whole genome sequence of Anaerolinea thermophila UNI-1.</title>
        <authorList>
            <person name="Narita-Yamada S."/>
            <person name="Kishi E."/>
            <person name="Watanabe Y."/>
            <person name="Takasaki K."/>
            <person name="Ankai A."/>
            <person name="Oguchi A."/>
            <person name="Fukui S."/>
            <person name="Takahashi M."/>
            <person name="Yashiro I."/>
            <person name="Hosoyama A."/>
            <person name="Sekiguchi Y."/>
            <person name="Hanada S."/>
            <person name="Fujita N."/>
        </authorList>
    </citation>
    <scope>NUCLEOTIDE SEQUENCE [LARGE SCALE GENOMIC DNA]</scope>
    <source>
        <strain evidence="2">DSM 14523 / JCM 11388 / NBRC 100420 / UNI-1</strain>
    </source>
</reference>
<proteinExistence type="predicted"/>
<dbReference type="HOGENOM" id="CLU_851638_0_0_0"/>
<dbReference type="InterPro" id="IPR011990">
    <property type="entry name" value="TPR-like_helical_dom_sf"/>
</dbReference>
<gene>
    <name evidence="1" type="ordered locus">ANT_19150</name>
</gene>
<name>E8N677_ANATU</name>
<dbReference type="RefSeq" id="WP_013560317.1">
    <property type="nucleotide sequence ID" value="NC_014960.1"/>
</dbReference>
<dbReference type="STRING" id="926569.ANT_19150"/>
<dbReference type="KEGG" id="atm:ANT_19150"/>
<dbReference type="Gene3D" id="1.25.40.10">
    <property type="entry name" value="Tetratricopeptide repeat domain"/>
    <property type="match status" value="1"/>
</dbReference>
<protein>
    <submittedName>
        <fullName evidence="1">Uncharacterized protein</fullName>
    </submittedName>
</protein>
<dbReference type="SUPFAM" id="SSF48452">
    <property type="entry name" value="TPR-like"/>
    <property type="match status" value="1"/>
</dbReference>
<evidence type="ECO:0000313" key="2">
    <source>
        <dbReference type="Proteomes" id="UP000008922"/>
    </source>
</evidence>
<sequence length="326" mass="38353">MLLTFDEVFGWLNRFTPTHLSNRDILNFFQLSDNRLSNTAKMDALEELKRAAANTPRPLHSAEIRLGIARYFFADQDLRNAYAEAVRATELFRPGSHQHGVALWLLGMIEWGLLENANAYSHWFLARRTFVECQAQRSQLGDADGVNWYVHCLEEMNIDMAGTVEEAEYWLNLFEPSKINEVAKHYVDRLREQIIQRRFPEAYEVSRLLMSIGRSNLDPQETGEIWVKLAVAIQQMGELRRAINFLEKACAAFAPYTHPWAVVKWMMGLLYARIPQEREKGLKFLMEAITIFEELIRTYDFRREIQRRDWYQIKITQMHRVIAELY</sequence>
<keyword evidence="2" id="KW-1185">Reference proteome</keyword>
<dbReference type="AlphaFoldDB" id="E8N677"/>
<organism evidence="1 2">
    <name type="scientific">Anaerolinea thermophila (strain DSM 14523 / JCM 11388 / NBRC 100420 / UNI-1)</name>
    <dbReference type="NCBI Taxonomy" id="926569"/>
    <lineage>
        <taxon>Bacteria</taxon>
        <taxon>Bacillati</taxon>
        <taxon>Chloroflexota</taxon>
        <taxon>Anaerolineae</taxon>
        <taxon>Anaerolineales</taxon>
        <taxon>Anaerolineaceae</taxon>
        <taxon>Anaerolinea</taxon>
    </lineage>
</organism>